<feature type="non-terminal residue" evidence="1">
    <location>
        <position position="42"/>
    </location>
</feature>
<sequence length="42" mass="4740">MIEKRKPKIGLLGIMHGLYDEKQPDITSLQEGYARKVVAQLA</sequence>
<evidence type="ECO:0000313" key="1">
    <source>
        <dbReference type="EMBL" id="GAJ02025.1"/>
    </source>
</evidence>
<organism evidence="1">
    <name type="scientific">marine sediment metagenome</name>
    <dbReference type="NCBI Taxonomy" id="412755"/>
    <lineage>
        <taxon>unclassified sequences</taxon>
        <taxon>metagenomes</taxon>
        <taxon>ecological metagenomes</taxon>
    </lineage>
</organism>
<proteinExistence type="predicted"/>
<accession>X1V9B6</accession>
<comment type="caution">
    <text evidence="1">The sequence shown here is derived from an EMBL/GenBank/DDBJ whole genome shotgun (WGS) entry which is preliminary data.</text>
</comment>
<dbReference type="EMBL" id="BARW01016137">
    <property type="protein sequence ID" value="GAJ02025.1"/>
    <property type="molecule type" value="Genomic_DNA"/>
</dbReference>
<gene>
    <name evidence="1" type="ORF">S12H4_28168</name>
</gene>
<name>X1V9B6_9ZZZZ</name>
<dbReference type="AlphaFoldDB" id="X1V9B6"/>
<reference evidence="1" key="1">
    <citation type="journal article" date="2014" name="Front. Microbiol.">
        <title>High frequency of phylogenetically diverse reductive dehalogenase-homologous genes in deep subseafloor sedimentary metagenomes.</title>
        <authorList>
            <person name="Kawai M."/>
            <person name="Futagami T."/>
            <person name="Toyoda A."/>
            <person name="Takaki Y."/>
            <person name="Nishi S."/>
            <person name="Hori S."/>
            <person name="Arai W."/>
            <person name="Tsubouchi T."/>
            <person name="Morono Y."/>
            <person name="Uchiyama I."/>
            <person name="Ito T."/>
            <person name="Fujiyama A."/>
            <person name="Inagaki F."/>
            <person name="Takami H."/>
        </authorList>
    </citation>
    <scope>NUCLEOTIDE SEQUENCE</scope>
    <source>
        <strain evidence="1">Expedition CK06-06</strain>
    </source>
</reference>
<protein>
    <submittedName>
        <fullName evidence="1">Uncharacterized protein</fullName>
    </submittedName>
</protein>